<dbReference type="SUPFAM" id="SSF48557">
    <property type="entry name" value="L-aspartase-like"/>
    <property type="match status" value="1"/>
</dbReference>
<dbReference type="HAMAP" id="MF_00229">
    <property type="entry name" value="His_ammonia_lyase"/>
    <property type="match status" value="1"/>
</dbReference>
<dbReference type="GO" id="GO:0019556">
    <property type="term" value="P:L-histidine catabolic process to glutamate and formamide"/>
    <property type="evidence" value="ECO:0007669"/>
    <property type="project" value="UniProtKB-UniPathway"/>
</dbReference>
<gene>
    <name evidence="6 10" type="primary">hutH</name>
    <name evidence="10" type="ORF">Mrose_01671</name>
</gene>
<evidence type="ECO:0000313" key="11">
    <source>
        <dbReference type="Proteomes" id="UP000265341"/>
    </source>
</evidence>
<keyword evidence="6" id="KW-0963">Cytoplasm</keyword>
<evidence type="ECO:0000256" key="3">
    <source>
        <dbReference type="ARBA" id="ARBA00022808"/>
    </source>
</evidence>
<dbReference type="InterPro" id="IPR005921">
    <property type="entry name" value="HutH"/>
</dbReference>
<keyword evidence="4 6" id="KW-0456">Lyase</keyword>
<keyword evidence="3 6" id="KW-0369">Histidine metabolism</keyword>
<dbReference type="InterPro" id="IPR001106">
    <property type="entry name" value="Aromatic_Lyase"/>
</dbReference>
<evidence type="ECO:0000313" key="10">
    <source>
        <dbReference type="EMBL" id="RIH86680.1"/>
    </source>
</evidence>
<evidence type="ECO:0000256" key="2">
    <source>
        <dbReference type="ARBA" id="ARBA00012994"/>
    </source>
</evidence>
<dbReference type="FunFam" id="1.10.275.10:FF:000005">
    <property type="entry name" value="Histidine ammonia-lyase"/>
    <property type="match status" value="1"/>
</dbReference>
<dbReference type="Pfam" id="PF00221">
    <property type="entry name" value="Lyase_aromatic"/>
    <property type="match status" value="1"/>
</dbReference>
<evidence type="ECO:0000256" key="1">
    <source>
        <dbReference type="ARBA" id="ARBA00005113"/>
    </source>
</evidence>
<comment type="pathway">
    <text evidence="1 6 8">Amino-acid degradation; L-histidine degradation into L-glutamate; N-formimidoyl-L-glutamate from L-histidine: step 1/3.</text>
</comment>
<protein>
    <recommendedName>
        <fullName evidence="2 6">Histidine ammonia-lyase</fullName>
        <shortName evidence="6">Histidase</shortName>
        <ecNumber evidence="2 6">4.3.1.3</ecNumber>
    </recommendedName>
</protein>
<dbReference type="GO" id="GO:0019557">
    <property type="term" value="P:L-histidine catabolic process to glutamate and formate"/>
    <property type="evidence" value="ECO:0007669"/>
    <property type="project" value="UniProtKB-UniPathway"/>
</dbReference>
<dbReference type="Gene3D" id="1.20.200.10">
    <property type="entry name" value="Fumarase/aspartase (Central domain)"/>
    <property type="match status" value="1"/>
</dbReference>
<dbReference type="OrthoDB" id="9806955at2"/>
<evidence type="ECO:0000256" key="9">
    <source>
        <dbReference type="RuleBase" id="RU004480"/>
    </source>
</evidence>
<dbReference type="InterPro" id="IPR008948">
    <property type="entry name" value="L-Aspartase-like"/>
</dbReference>
<comment type="similarity">
    <text evidence="6 7">Belongs to the PAL/histidase family.</text>
</comment>
<evidence type="ECO:0000256" key="7">
    <source>
        <dbReference type="RuleBase" id="RU003954"/>
    </source>
</evidence>
<dbReference type="GO" id="GO:0004397">
    <property type="term" value="F:histidine ammonia-lyase activity"/>
    <property type="evidence" value="ECO:0007669"/>
    <property type="project" value="UniProtKB-UniRule"/>
</dbReference>
<evidence type="ECO:0000256" key="8">
    <source>
        <dbReference type="RuleBase" id="RU004479"/>
    </source>
</evidence>
<dbReference type="AlphaFoldDB" id="A0A399ET35"/>
<feature type="modified residue" description="2,3-didehydroalanine (Ser)" evidence="6">
    <location>
        <position position="141"/>
    </location>
</feature>
<feature type="cross-link" description="5-imidazolinone (Ala-Gly)" evidence="6">
    <location>
        <begin position="140"/>
        <end position="142"/>
    </location>
</feature>
<comment type="catalytic activity">
    <reaction evidence="5 6 8">
        <text>L-histidine = trans-urocanate + NH4(+)</text>
        <dbReference type="Rhea" id="RHEA:21232"/>
        <dbReference type="ChEBI" id="CHEBI:17771"/>
        <dbReference type="ChEBI" id="CHEBI:28938"/>
        <dbReference type="ChEBI" id="CHEBI:57595"/>
        <dbReference type="EC" id="4.3.1.3"/>
    </reaction>
</comment>
<dbReference type="InterPro" id="IPR022313">
    <property type="entry name" value="Phe/His_NH3-lyase_AS"/>
</dbReference>
<dbReference type="CDD" id="cd00332">
    <property type="entry name" value="PAL-HAL"/>
    <property type="match status" value="1"/>
</dbReference>
<evidence type="ECO:0000256" key="6">
    <source>
        <dbReference type="HAMAP-Rule" id="MF_00229"/>
    </source>
</evidence>
<evidence type="ECO:0000256" key="5">
    <source>
        <dbReference type="ARBA" id="ARBA00049269"/>
    </source>
</evidence>
<dbReference type="NCBIfam" id="NF006871">
    <property type="entry name" value="PRK09367.1"/>
    <property type="match status" value="1"/>
</dbReference>
<dbReference type="Proteomes" id="UP000265341">
    <property type="component" value="Unassembled WGS sequence"/>
</dbReference>
<dbReference type="EMBL" id="QWLA01000027">
    <property type="protein sequence ID" value="RIH86680.1"/>
    <property type="molecule type" value="Genomic_DNA"/>
</dbReference>
<dbReference type="GO" id="GO:0005737">
    <property type="term" value="C:cytoplasm"/>
    <property type="evidence" value="ECO:0007669"/>
    <property type="project" value="UniProtKB-SubCell"/>
</dbReference>
<name>A0A399ET35_9DEIN</name>
<comment type="PTM">
    <text evidence="6">Contains an active site 4-methylidene-imidazol-5-one (MIO), which is formed autocatalytically by cyclization and dehydration of residues Ala-Ser-Gly.</text>
</comment>
<dbReference type="NCBIfam" id="TIGR01225">
    <property type="entry name" value="hutH"/>
    <property type="match status" value="1"/>
</dbReference>
<evidence type="ECO:0000256" key="4">
    <source>
        <dbReference type="ARBA" id="ARBA00023239"/>
    </source>
</evidence>
<dbReference type="InterPro" id="IPR024083">
    <property type="entry name" value="Fumarase/histidase_N"/>
</dbReference>
<dbReference type="PROSITE" id="PS00488">
    <property type="entry name" value="PAL_HISTIDASE"/>
    <property type="match status" value="1"/>
</dbReference>
<dbReference type="EC" id="4.3.1.3" evidence="2 6"/>
<keyword evidence="11" id="KW-1185">Reference proteome</keyword>
<sequence length="506" mass="54560">MVELDAGVSLEVFERVVRGNEPIRLAESARERVARCRAFVDGLVEKGEPVYGLNTGFGKLATVRIAPQDLKLLQRNLLLSHAIGVGEPFAPEVVRGMLLLRVQSLAMGYSGVRPVVLDYLTEFLNRGITPVVPSQGSVGASGDLAPLAHMCLPLIGEGEVEYRGQVRPAGEVLREVGLEPLELEAKEGLALINGTQAMASLLALLLLDSQTLLKSADLAAAMSVEALKASHRPFDEAVSRLRPHPGMAATSANVRKLLHDSEIMRSHIDCDKVQDAYSLRAVPQVHGASRDALAHVREVVLREMMSVTDNPLVLPDEARTLSAGNFHGQPLALAADYAGIALAELANISERRIEQMLNPSLSGLPAFLAEGSGLNSGLMISQYTAAALVSENKVLAHPASVDSIPTSANQEDHVSMGTHAARKARAIYENVLWVLAIELASAAQALDFHAPLRPGKGVEAIYRRIRGEIPHLDRDRYLKPELSRLRELIRSGTLVRVAEEAVGEMV</sequence>
<comment type="caution">
    <text evidence="10">The sequence shown here is derived from an EMBL/GenBank/DDBJ whole genome shotgun (WGS) entry which is preliminary data.</text>
</comment>
<comment type="subcellular location">
    <subcellularLocation>
        <location evidence="6 9">Cytoplasm</location>
    </subcellularLocation>
</comment>
<proteinExistence type="inferred from homology"/>
<organism evidence="10 11">
    <name type="scientific">Calidithermus roseus</name>
    <dbReference type="NCBI Taxonomy" id="1644118"/>
    <lineage>
        <taxon>Bacteria</taxon>
        <taxon>Thermotogati</taxon>
        <taxon>Deinococcota</taxon>
        <taxon>Deinococci</taxon>
        <taxon>Thermales</taxon>
        <taxon>Thermaceae</taxon>
        <taxon>Calidithermus</taxon>
    </lineage>
</organism>
<dbReference type="UniPathway" id="UPA00379">
    <property type="reaction ID" value="UER00549"/>
</dbReference>
<reference evidence="10 11" key="1">
    <citation type="submission" date="2018-08" db="EMBL/GenBank/DDBJ databases">
        <title>Meiothermus roseus NBRC 110900 genome sequencing project.</title>
        <authorList>
            <person name="Da Costa M.S."/>
            <person name="Albuquerque L."/>
            <person name="Raposo P."/>
            <person name="Froufe H.J.C."/>
            <person name="Barroso C.S."/>
            <person name="Egas C."/>
        </authorList>
    </citation>
    <scope>NUCLEOTIDE SEQUENCE [LARGE SCALE GENOMIC DNA]</scope>
    <source>
        <strain evidence="10 11">NBRC 110900</strain>
    </source>
</reference>
<dbReference type="FunFam" id="1.20.200.10:FF:000003">
    <property type="entry name" value="Histidine ammonia-lyase"/>
    <property type="match status" value="1"/>
</dbReference>
<accession>A0A399ET35</accession>
<dbReference type="PANTHER" id="PTHR10362">
    <property type="entry name" value="HISTIDINE AMMONIA-LYASE"/>
    <property type="match status" value="1"/>
</dbReference>
<dbReference type="RefSeq" id="WP_119277317.1">
    <property type="nucleotide sequence ID" value="NZ_QWLA01000027.1"/>
</dbReference>
<dbReference type="Gene3D" id="1.10.275.10">
    <property type="entry name" value="Fumarase/aspartase (N-terminal domain)"/>
    <property type="match status" value="1"/>
</dbReference>